<reference evidence="18" key="3">
    <citation type="submission" date="2025-04" db="UniProtKB">
        <authorList>
            <consortium name="RefSeq"/>
        </authorList>
    </citation>
    <scope>IDENTIFICATION</scope>
    <source>
        <strain evidence="18">CBS 781.70</strain>
    </source>
</reference>
<dbReference type="PANTHER" id="PTHR47966">
    <property type="entry name" value="BETA-SITE APP-CLEAVING ENZYME, ISOFORM A-RELATED"/>
    <property type="match status" value="1"/>
</dbReference>
<evidence type="ECO:0000256" key="8">
    <source>
        <dbReference type="ARBA" id="ARBA00023180"/>
    </source>
</evidence>
<keyword evidence="6 12" id="KW-0378">Hydrolase</keyword>
<evidence type="ECO:0000256" key="9">
    <source>
        <dbReference type="ARBA" id="ARBA00023288"/>
    </source>
</evidence>
<dbReference type="SUPFAM" id="SSF50630">
    <property type="entry name" value="Acid proteases"/>
    <property type="match status" value="1"/>
</dbReference>
<feature type="region of interest" description="Disordered" evidence="13">
    <location>
        <begin position="403"/>
        <end position="425"/>
    </location>
</feature>
<dbReference type="RefSeq" id="XP_033536139.1">
    <property type="nucleotide sequence ID" value="XM_033674891.1"/>
</dbReference>
<keyword evidence="11" id="KW-1015">Disulfide bond</keyword>
<evidence type="ECO:0000256" key="11">
    <source>
        <dbReference type="PIRSR" id="PIRSR601461-2"/>
    </source>
</evidence>
<keyword evidence="8" id="KW-0325">Glycoprotein</keyword>
<feature type="domain" description="Peptidase A1" evidence="15">
    <location>
        <begin position="88"/>
        <end position="402"/>
    </location>
</feature>
<dbReference type="InterPro" id="IPR034164">
    <property type="entry name" value="Pepsin-like_dom"/>
</dbReference>
<dbReference type="PRINTS" id="PR00792">
    <property type="entry name" value="PEPSIN"/>
</dbReference>
<dbReference type="InterPro" id="IPR021109">
    <property type="entry name" value="Peptidase_aspartic_dom_sf"/>
</dbReference>
<dbReference type="PANTHER" id="PTHR47966:SF75">
    <property type="entry name" value="ENDOPEPTIDASE (CTSD), PUTATIVE (AFU_ORTHOLOGUE AFUA_4G07040)-RELATED"/>
    <property type="match status" value="1"/>
</dbReference>
<keyword evidence="7" id="KW-0472">Membrane</keyword>
<feature type="signal peptide" evidence="14">
    <location>
        <begin position="1"/>
        <end position="19"/>
    </location>
</feature>
<accession>A0A6G1G8V6</accession>
<proteinExistence type="inferred from homology"/>
<keyword evidence="9" id="KW-0449">Lipoprotein</keyword>
<comment type="similarity">
    <text evidence="2 12">Belongs to the peptidase A1 family.</text>
</comment>
<reference evidence="16 18" key="1">
    <citation type="submission" date="2020-01" db="EMBL/GenBank/DDBJ databases">
        <authorList>
            <consortium name="DOE Joint Genome Institute"/>
            <person name="Haridas S."/>
            <person name="Albert R."/>
            <person name="Binder M."/>
            <person name="Bloem J."/>
            <person name="Labutti K."/>
            <person name="Salamov A."/>
            <person name="Andreopoulos B."/>
            <person name="Baker S.E."/>
            <person name="Barry K."/>
            <person name="Bills G."/>
            <person name="Bluhm B.H."/>
            <person name="Cannon C."/>
            <person name="Castanera R."/>
            <person name="Culley D.E."/>
            <person name="Daum C."/>
            <person name="Ezra D."/>
            <person name="Gonzalez J.B."/>
            <person name="Henrissat B."/>
            <person name="Kuo A."/>
            <person name="Liang C."/>
            <person name="Lipzen A."/>
            <person name="Lutzoni F."/>
            <person name="Magnuson J."/>
            <person name="Mondo S."/>
            <person name="Nolan M."/>
            <person name="Ohm R."/>
            <person name="Pangilinan J."/>
            <person name="Park H.-J."/>
            <person name="Ramirez L."/>
            <person name="Alfaro M."/>
            <person name="Sun H."/>
            <person name="Tritt A."/>
            <person name="Yoshinaga Y."/>
            <person name="Zwiers L.-H."/>
            <person name="Turgeon B.G."/>
            <person name="Goodwin S.B."/>
            <person name="Spatafora J.W."/>
            <person name="Crous P.W."/>
            <person name="Grigoriev I.V."/>
        </authorList>
    </citation>
    <scope>NUCLEOTIDE SEQUENCE</scope>
    <source>
        <strain evidence="16 18">CBS 781.70</strain>
    </source>
</reference>
<feature type="disulfide bond" evidence="11">
    <location>
        <begin position="119"/>
        <end position="124"/>
    </location>
</feature>
<dbReference type="FunFam" id="2.40.70.10:FF:000060">
    <property type="entry name" value="Aspartic-type endopeptidase ctsD"/>
    <property type="match status" value="1"/>
</dbReference>
<keyword evidence="14" id="KW-0732">Signal</keyword>
<dbReference type="Pfam" id="PF00026">
    <property type="entry name" value="Asp"/>
    <property type="match status" value="1"/>
</dbReference>
<dbReference type="InterPro" id="IPR001969">
    <property type="entry name" value="Aspartic_peptidase_AS"/>
</dbReference>
<evidence type="ECO:0000256" key="4">
    <source>
        <dbReference type="ARBA" id="ARBA00022670"/>
    </source>
</evidence>
<dbReference type="GeneID" id="54415461"/>
<dbReference type="PROSITE" id="PS00141">
    <property type="entry name" value="ASP_PROTEASE"/>
    <property type="match status" value="2"/>
</dbReference>
<dbReference type="CDD" id="cd05471">
    <property type="entry name" value="pepsin_like"/>
    <property type="match status" value="1"/>
</dbReference>
<feature type="chain" id="PRO_5044631928" evidence="14">
    <location>
        <begin position="20"/>
        <end position="522"/>
    </location>
</feature>
<comment type="subcellular location">
    <subcellularLocation>
        <location evidence="1">Cell membrane</location>
    </subcellularLocation>
</comment>
<reference evidence="18" key="2">
    <citation type="submission" date="2020-04" db="EMBL/GenBank/DDBJ databases">
        <authorList>
            <consortium name="NCBI Genome Project"/>
        </authorList>
    </citation>
    <scope>NUCLEOTIDE SEQUENCE</scope>
    <source>
        <strain evidence="18">CBS 781.70</strain>
    </source>
</reference>
<keyword evidence="5 12" id="KW-0064">Aspartyl protease</keyword>
<evidence type="ECO:0000313" key="17">
    <source>
        <dbReference type="Proteomes" id="UP000504638"/>
    </source>
</evidence>
<evidence type="ECO:0000256" key="3">
    <source>
        <dbReference type="ARBA" id="ARBA00022475"/>
    </source>
</evidence>
<dbReference type="InterPro" id="IPR033121">
    <property type="entry name" value="PEPTIDASE_A1"/>
</dbReference>
<keyword evidence="17" id="KW-1185">Reference proteome</keyword>
<evidence type="ECO:0000256" key="13">
    <source>
        <dbReference type="SAM" id="MobiDB-lite"/>
    </source>
</evidence>
<gene>
    <name evidence="16 18" type="ORF">P152DRAFT_276138</name>
</gene>
<evidence type="ECO:0000256" key="6">
    <source>
        <dbReference type="ARBA" id="ARBA00022801"/>
    </source>
</evidence>
<keyword evidence="4 12" id="KW-0645">Protease</keyword>
<dbReference type="PROSITE" id="PS51767">
    <property type="entry name" value="PEPTIDASE_A1"/>
    <property type="match status" value="1"/>
</dbReference>
<evidence type="ECO:0000256" key="7">
    <source>
        <dbReference type="ARBA" id="ARBA00023136"/>
    </source>
</evidence>
<feature type="compositionally biased region" description="Polar residues" evidence="13">
    <location>
        <begin position="480"/>
        <end position="491"/>
    </location>
</feature>
<feature type="compositionally biased region" description="Low complexity" evidence="13">
    <location>
        <begin position="406"/>
        <end position="425"/>
    </location>
</feature>
<dbReference type="OrthoDB" id="660550at2759"/>
<dbReference type="GO" id="GO:0005886">
    <property type="term" value="C:plasma membrane"/>
    <property type="evidence" value="ECO:0007669"/>
    <property type="project" value="UniProtKB-SubCell"/>
</dbReference>
<keyword evidence="3" id="KW-1003">Cell membrane</keyword>
<protein>
    <submittedName>
        <fullName evidence="16 18">Acid protease</fullName>
    </submittedName>
</protein>
<evidence type="ECO:0000313" key="18">
    <source>
        <dbReference type="RefSeq" id="XP_033536139.1"/>
    </source>
</evidence>
<evidence type="ECO:0000256" key="2">
    <source>
        <dbReference type="ARBA" id="ARBA00007447"/>
    </source>
</evidence>
<organism evidence="16">
    <name type="scientific">Eremomyces bilateralis CBS 781.70</name>
    <dbReference type="NCBI Taxonomy" id="1392243"/>
    <lineage>
        <taxon>Eukaryota</taxon>
        <taxon>Fungi</taxon>
        <taxon>Dikarya</taxon>
        <taxon>Ascomycota</taxon>
        <taxon>Pezizomycotina</taxon>
        <taxon>Dothideomycetes</taxon>
        <taxon>Dothideomycetes incertae sedis</taxon>
        <taxon>Eremomycetales</taxon>
        <taxon>Eremomycetaceae</taxon>
        <taxon>Eremomyces</taxon>
    </lineage>
</organism>
<evidence type="ECO:0000256" key="5">
    <source>
        <dbReference type="ARBA" id="ARBA00022750"/>
    </source>
</evidence>
<sequence>MHPTWAALAIGLLIPYATAFYPYAEPGSEPPSHRRGIISVPKGDIVNLRIPIHRVVSPRANQYNIISAAEPSTKNSIGIDQDGTDFSYMAKFQFGSSPDVYHLLVDSGASNTWVMSAACTNQACNSHNTYGPQKSSSLTVTTGGFEIKYGTGTVSGVLVSDTAKFAGFSVPLTFGLAEEVSKEFFSYPMDGILGLGRADTSSDPGTINAPTVMDVLATQKLIPAKMYGVTLWRAVDGGTNDGVLNFGAPDRSRYSGDLTYASAITNRHGFWEVAVDDIAVDGKTAGLTGRSVILDTGTSFILLPEPDAVKFHSLISGSSQNGENFLIPCSSRQIVQLQIDGKNFGISPKDYVGRPSGANDGKCFSYIIGRQTFDEGQWLVGDVFFKNVYALFDFDGKRVGLGTKGPSSSSSLPPSSATTLSPTASLATSSPTAASMITLSDSISPPLSARATWQASTTASTLPAPLLPGSAHVSGAEFDPSSNPEDASPTASEGGASGAGIQRNQNGQWAMFLALVIAVVVR</sequence>
<dbReference type="GO" id="GO:0004190">
    <property type="term" value="F:aspartic-type endopeptidase activity"/>
    <property type="evidence" value="ECO:0007669"/>
    <property type="project" value="UniProtKB-KW"/>
</dbReference>
<dbReference type="InterPro" id="IPR001461">
    <property type="entry name" value="Aspartic_peptidase_A1"/>
</dbReference>
<evidence type="ECO:0000313" key="16">
    <source>
        <dbReference type="EMBL" id="KAF1814508.1"/>
    </source>
</evidence>
<dbReference type="Proteomes" id="UP000504638">
    <property type="component" value="Unplaced"/>
</dbReference>
<dbReference type="AlphaFoldDB" id="A0A6G1G8V6"/>
<name>A0A6G1G8V6_9PEZI</name>
<feature type="active site" evidence="10">
    <location>
        <position position="106"/>
    </location>
</feature>
<dbReference type="GO" id="GO:0006508">
    <property type="term" value="P:proteolysis"/>
    <property type="evidence" value="ECO:0007669"/>
    <property type="project" value="UniProtKB-KW"/>
</dbReference>
<evidence type="ECO:0000256" key="10">
    <source>
        <dbReference type="PIRSR" id="PIRSR601461-1"/>
    </source>
</evidence>
<dbReference type="EMBL" id="ML975153">
    <property type="protein sequence ID" value="KAF1814508.1"/>
    <property type="molecule type" value="Genomic_DNA"/>
</dbReference>
<dbReference type="Gene3D" id="2.40.70.10">
    <property type="entry name" value="Acid Proteases"/>
    <property type="match status" value="2"/>
</dbReference>
<evidence type="ECO:0000256" key="12">
    <source>
        <dbReference type="RuleBase" id="RU000454"/>
    </source>
</evidence>
<evidence type="ECO:0000256" key="1">
    <source>
        <dbReference type="ARBA" id="ARBA00004236"/>
    </source>
</evidence>
<evidence type="ECO:0000256" key="14">
    <source>
        <dbReference type="SAM" id="SignalP"/>
    </source>
</evidence>
<feature type="active site" evidence="10">
    <location>
        <position position="295"/>
    </location>
</feature>
<evidence type="ECO:0000259" key="15">
    <source>
        <dbReference type="PROSITE" id="PS51767"/>
    </source>
</evidence>
<feature type="region of interest" description="Disordered" evidence="13">
    <location>
        <begin position="472"/>
        <end position="502"/>
    </location>
</feature>